<sequence>MNPKRSRWTKSAFVFVVLMMVFSGFSALQNSTVTAAPTCGTGDHGLLKKMNNTKSPLHITDISFLNENTGRAAGNGFLIGTSNAGCTWQEIYTGQWQFDQILFPNNVHGYALAQSAEGKAEQLIATKDGGSHWNPVYSAGKTFTNISVLDEKTLVGYTSNGVFKTRDGGNTWAKIPTPANTRASLFTDKALQKGWALTVLPNTGYKIYKTMDGGHSWSTALSILSKVAYGGQLYSSGSQVWALTYGDAGMSQVSYSLYASQDLGKRWNRVIAQSTAGGGPAPGVGSALVNKGPASPGGHPGNMQLIGNQTAYLAGGSPAAGKAGVGRSYDGGRTWSNVPAVLNGFDASISFPSSKTGWLAVTSASDSAVYITHDGGVSWNKKFALPQL</sequence>
<evidence type="ECO:0000313" key="2">
    <source>
        <dbReference type="EMBL" id="MBP2002754.1"/>
    </source>
</evidence>
<dbReference type="PANTHER" id="PTHR47199:SF2">
    <property type="entry name" value="PHOTOSYSTEM II STABILITY_ASSEMBLY FACTOR HCF136, CHLOROPLASTIC"/>
    <property type="match status" value="1"/>
</dbReference>
<name>A0ABS4JQ52_9BACL</name>
<gene>
    <name evidence="2" type="ORF">J2Z69_003865</name>
</gene>
<dbReference type="InterPro" id="IPR015943">
    <property type="entry name" value="WD40/YVTN_repeat-like_dom_sf"/>
</dbReference>
<reference evidence="2 3" key="1">
    <citation type="submission" date="2021-03" db="EMBL/GenBank/DDBJ databases">
        <title>Genomic Encyclopedia of Type Strains, Phase IV (KMG-IV): sequencing the most valuable type-strain genomes for metagenomic binning, comparative biology and taxonomic classification.</title>
        <authorList>
            <person name="Goeker M."/>
        </authorList>
    </citation>
    <scope>NUCLEOTIDE SEQUENCE [LARGE SCALE GENOMIC DNA]</scope>
    <source>
        <strain evidence="2 3">DSM 26806</strain>
    </source>
</reference>
<dbReference type="EMBL" id="JAGGLD010000012">
    <property type="protein sequence ID" value="MBP2002754.1"/>
    <property type="molecule type" value="Genomic_DNA"/>
</dbReference>
<dbReference type="SUPFAM" id="SSF110296">
    <property type="entry name" value="Oligoxyloglucan reducing end-specific cellobiohydrolase"/>
    <property type="match status" value="1"/>
</dbReference>
<feature type="signal peptide" evidence="1">
    <location>
        <begin position="1"/>
        <end position="26"/>
    </location>
</feature>
<evidence type="ECO:0000256" key="1">
    <source>
        <dbReference type="SAM" id="SignalP"/>
    </source>
</evidence>
<accession>A0ABS4JQ52</accession>
<protein>
    <submittedName>
        <fullName evidence="2">Photosystem II stability/assembly factor-like uncharacterized protein</fullName>
    </submittedName>
</protein>
<keyword evidence="3" id="KW-1185">Reference proteome</keyword>
<proteinExistence type="predicted"/>
<evidence type="ECO:0000313" key="3">
    <source>
        <dbReference type="Proteomes" id="UP001519288"/>
    </source>
</evidence>
<feature type="chain" id="PRO_5045992608" evidence="1">
    <location>
        <begin position="27"/>
        <end position="388"/>
    </location>
</feature>
<dbReference type="RefSeq" id="WP_209866349.1">
    <property type="nucleotide sequence ID" value="NZ_JAGGLD010000012.1"/>
</dbReference>
<comment type="caution">
    <text evidence="2">The sequence shown here is derived from an EMBL/GenBank/DDBJ whole genome shotgun (WGS) entry which is preliminary data.</text>
</comment>
<dbReference type="Proteomes" id="UP001519288">
    <property type="component" value="Unassembled WGS sequence"/>
</dbReference>
<keyword evidence="1" id="KW-0732">Signal</keyword>
<dbReference type="CDD" id="cd15482">
    <property type="entry name" value="Sialidase_non-viral"/>
    <property type="match status" value="1"/>
</dbReference>
<organism evidence="2 3">
    <name type="scientific">Paenibacillus shirakamiensis</name>
    <dbReference type="NCBI Taxonomy" id="1265935"/>
    <lineage>
        <taxon>Bacteria</taxon>
        <taxon>Bacillati</taxon>
        <taxon>Bacillota</taxon>
        <taxon>Bacilli</taxon>
        <taxon>Bacillales</taxon>
        <taxon>Paenibacillaceae</taxon>
        <taxon>Paenibacillus</taxon>
    </lineage>
</organism>
<dbReference type="Gene3D" id="2.130.10.10">
    <property type="entry name" value="YVTN repeat-like/Quinoprotein amine dehydrogenase"/>
    <property type="match status" value="2"/>
</dbReference>
<dbReference type="PANTHER" id="PTHR47199">
    <property type="entry name" value="PHOTOSYSTEM II STABILITY/ASSEMBLY FACTOR HCF136, CHLOROPLASTIC"/>
    <property type="match status" value="1"/>
</dbReference>